<dbReference type="RefSeq" id="WP_006869018.1">
    <property type="nucleotide sequence ID" value="NZ_JH413793.1"/>
</dbReference>
<dbReference type="OrthoDB" id="501284at2"/>
<keyword evidence="2" id="KW-1185">Reference proteome</keyword>
<dbReference type="AlphaFoldDB" id="G9EIM1"/>
<evidence type="ECO:0000313" key="2">
    <source>
        <dbReference type="Proteomes" id="UP000002770"/>
    </source>
</evidence>
<name>G9EIM1_9GAMM</name>
<gene>
    <name evidence="1" type="ORF">LDG_5027</name>
</gene>
<organism evidence="1 2">
    <name type="scientific">Legionella drancourtii LLAP12</name>
    <dbReference type="NCBI Taxonomy" id="658187"/>
    <lineage>
        <taxon>Bacteria</taxon>
        <taxon>Pseudomonadati</taxon>
        <taxon>Pseudomonadota</taxon>
        <taxon>Gammaproteobacteria</taxon>
        <taxon>Legionellales</taxon>
        <taxon>Legionellaceae</taxon>
        <taxon>Legionella</taxon>
    </lineage>
</organism>
<protein>
    <submittedName>
        <fullName evidence="1">Uncharacterized protein</fullName>
    </submittedName>
</protein>
<dbReference type="InParanoid" id="G9EIM1"/>
<reference evidence="1 2" key="1">
    <citation type="journal article" date="2011" name="BMC Genomics">
        <title>Insight into cross-talk between intra-amoebal pathogens.</title>
        <authorList>
            <person name="Gimenez G."/>
            <person name="Bertelli C."/>
            <person name="Moliner C."/>
            <person name="Robert C."/>
            <person name="Raoult D."/>
            <person name="Fournier P.E."/>
            <person name="Greub G."/>
        </authorList>
    </citation>
    <scope>NUCLEOTIDE SEQUENCE [LARGE SCALE GENOMIC DNA]</scope>
    <source>
        <strain evidence="1 2">LLAP12</strain>
    </source>
</reference>
<dbReference type="HOGENOM" id="CLU_2479504_0_0_6"/>
<proteinExistence type="predicted"/>
<accession>G9EIM1</accession>
<evidence type="ECO:0000313" key="1">
    <source>
        <dbReference type="EMBL" id="EHL32789.1"/>
    </source>
</evidence>
<dbReference type="Proteomes" id="UP000002770">
    <property type="component" value="Unassembled WGS sequence"/>
</dbReference>
<sequence length="87" mass="9549">MMDSCDDILIEQGLLSASNNEWDCARLRMEVIAPLAQLKIVTLEIAANAASKLGLSRRQVYTLILNSIPTANNRNPISIFATSATWT</sequence>
<dbReference type="EMBL" id="JH413793">
    <property type="protein sequence ID" value="EHL32789.1"/>
    <property type="molecule type" value="Genomic_DNA"/>
</dbReference>